<feature type="region of interest" description="Disordered" evidence="1">
    <location>
        <begin position="1"/>
        <end position="25"/>
    </location>
</feature>
<reference evidence="2 3" key="1">
    <citation type="journal article" date="2016" name="Nat. Commun.">
        <title>Local admixture of amplified and diversified secreted pathogenesis determinants shapes mosaic Toxoplasma gondii genomes.</title>
        <authorList>
            <person name="Lorenzi H."/>
            <person name="Khan A."/>
            <person name="Behnke M.S."/>
            <person name="Namasivayam S."/>
            <person name="Swapna L.S."/>
            <person name="Hadjithomas M."/>
            <person name="Karamycheva S."/>
            <person name="Pinney D."/>
            <person name="Brunk B.P."/>
            <person name="Ajioka J.W."/>
            <person name="Ajzenberg D."/>
            <person name="Boothroyd J.C."/>
            <person name="Boyle J.P."/>
            <person name="Darde M.L."/>
            <person name="Diaz-Miranda M.A."/>
            <person name="Dubey J.P."/>
            <person name="Fritz H.M."/>
            <person name="Gennari S.M."/>
            <person name="Gregory B.D."/>
            <person name="Kim K."/>
            <person name="Saeij J.P."/>
            <person name="Su C."/>
            <person name="White M.W."/>
            <person name="Zhu X.Q."/>
            <person name="Howe D.K."/>
            <person name="Rosenthal B.M."/>
            <person name="Grigg M.E."/>
            <person name="Parkinson J."/>
            <person name="Liu L."/>
            <person name="Kissinger J.C."/>
            <person name="Roos D.S."/>
            <person name="Sibley L.D."/>
        </authorList>
    </citation>
    <scope>NUCLEOTIDE SEQUENCE [LARGE SCALE GENOMIC DNA]</scope>
    <source>
        <strain evidence="2 3">ARI</strain>
    </source>
</reference>
<feature type="compositionally biased region" description="Acidic residues" evidence="1">
    <location>
        <begin position="470"/>
        <end position="490"/>
    </location>
</feature>
<comment type="caution">
    <text evidence="2">The sequence shown here is derived from an EMBL/GenBank/DDBJ whole genome shotgun (WGS) entry which is preliminary data.</text>
</comment>
<feature type="region of interest" description="Disordered" evidence="1">
    <location>
        <begin position="450"/>
        <end position="555"/>
    </location>
</feature>
<dbReference type="OrthoDB" id="10458186at2759"/>
<dbReference type="VEuPathDB" id="ToxoDB:TGARI_271320"/>
<proteinExistence type="predicted"/>
<name>A0A139Y6Q8_TOXGO</name>
<dbReference type="Proteomes" id="UP000074247">
    <property type="component" value="Unassembled WGS sequence"/>
</dbReference>
<feature type="compositionally biased region" description="Polar residues" evidence="1">
    <location>
        <begin position="1"/>
        <end position="13"/>
    </location>
</feature>
<dbReference type="EMBL" id="AGQS02003727">
    <property type="protein sequence ID" value="KYF46912.1"/>
    <property type="molecule type" value="Genomic_DNA"/>
</dbReference>
<sequence>MHFSSASQTTDVSHWTHAKPHSRCRPSISQRCFPFNTYWVLSPVSVFRAPPPLPHNVHSVRGVLHGVRVLSGTSEGPSDYVSWCLRLHKVNCDFLGGAEPRRECSRSRPSQKRPATQNRLSASQELLRCIKLRPVCLRVGVYILCASATYANHGHKMVEVGCESDTNSSVVARATGGETHMTFRLQRTNGNHGSLSAGQSRRVERRYCARHDAAVLRAGAKLPPAKGADSNKCVERQAMRHSYIGLRCWEANPSLHKSLIAVKKIPTKRPASFTLPVSVENKLRQSTGSTSLEIVRQCVGAYGDAASELRNLCDTCTVLTRVSPPSSDPCRSPSGSKFRKASHAHVGAGNTFSENISPEERKRLRAAQGLCDPATLLKELVLLFDVGPPPKFCFPDGTPDVSANASVGEICNFVSFTSSLGLGSKELWNWPKPNHTIRAGNSFRKLLEEKEELDEEDDVITSPDTRAYEGEEFEDDEEEEALEAEQEKEDTDNASHPGDEYAVSDDGTMYSSDFYYEEDVDDEEQQEEDRENDSCSRDGYVISVDGSLNSSDSYIGDETLEGCECTKEATTDPDEYEVIEEEFRNQGFRLDNT</sequence>
<organism evidence="2 3">
    <name type="scientific">Toxoplasma gondii ARI</name>
    <dbReference type="NCBI Taxonomy" id="1074872"/>
    <lineage>
        <taxon>Eukaryota</taxon>
        <taxon>Sar</taxon>
        <taxon>Alveolata</taxon>
        <taxon>Apicomplexa</taxon>
        <taxon>Conoidasida</taxon>
        <taxon>Coccidia</taxon>
        <taxon>Eucoccidiorida</taxon>
        <taxon>Eimeriorina</taxon>
        <taxon>Sarcocystidae</taxon>
        <taxon>Toxoplasma</taxon>
    </lineage>
</organism>
<dbReference type="AlphaFoldDB" id="A0A139Y6Q8"/>
<evidence type="ECO:0000313" key="2">
    <source>
        <dbReference type="EMBL" id="KYF46912.1"/>
    </source>
</evidence>
<feature type="compositionally biased region" description="Acidic residues" evidence="1">
    <location>
        <begin position="450"/>
        <end position="459"/>
    </location>
</feature>
<evidence type="ECO:0000256" key="1">
    <source>
        <dbReference type="SAM" id="MobiDB-lite"/>
    </source>
</evidence>
<feature type="compositionally biased region" description="Acidic residues" evidence="1">
    <location>
        <begin position="515"/>
        <end position="531"/>
    </location>
</feature>
<evidence type="ECO:0000313" key="3">
    <source>
        <dbReference type="Proteomes" id="UP000074247"/>
    </source>
</evidence>
<accession>A0A139Y6Q8</accession>
<gene>
    <name evidence="2" type="ORF">TGARI_271320</name>
</gene>
<protein>
    <submittedName>
        <fullName evidence="2">Uncharacterized protein</fullName>
    </submittedName>
</protein>
<feature type="region of interest" description="Disordered" evidence="1">
    <location>
        <begin position="100"/>
        <end position="119"/>
    </location>
</feature>